<accession>A0A1X0P3P9</accession>
<dbReference type="GeneID" id="39982585"/>
<feature type="repeat" description="WD" evidence="5">
    <location>
        <begin position="755"/>
        <end position="770"/>
    </location>
</feature>
<name>A0A1X0P3P9_9TRYP</name>
<dbReference type="Pfam" id="PF00400">
    <property type="entry name" value="WD40"/>
    <property type="match status" value="1"/>
</dbReference>
<dbReference type="EMBL" id="NBCO01000005">
    <property type="protein sequence ID" value="ORC91554.1"/>
    <property type="molecule type" value="Genomic_DNA"/>
</dbReference>
<protein>
    <submittedName>
        <fullName evidence="6">Uncharacterized protein</fullName>
    </submittedName>
</protein>
<dbReference type="GO" id="GO:0045943">
    <property type="term" value="P:positive regulation of transcription by RNA polymerase I"/>
    <property type="evidence" value="ECO:0007669"/>
    <property type="project" value="TreeGrafter"/>
</dbReference>
<dbReference type="InterPro" id="IPR001680">
    <property type="entry name" value="WD40_rpt"/>
</dbReference>
<dbReference type="GO" id="GO:0005730">
    <property type="term" value="C:nucleolus"/>
    <property type="evidence" value="ECO:0007669"/>
    <property type="project" value="UniProtKB-SubCell"/>
</dbReference>
<dbReference type="Proteomes" id="UP000192257">
    <property type="component" value="Unassembled WGS sequence"/>
</dbReference>
<keyword evidence="3" id="KW-0677">Repeat</keyword>
<dbReference type="Gene3D" id="3.40.50.300">
    <property type="entry name" value="P-loop containing nucleotide triphosphate hydrolases"/>
    <property type="match status" value="1"/>
</dbReference>
<keyword evidence="7" id="KW-1185">Reference proteome</keyword>
<evidence type="ECO:0000256" key="5">
    <source>
        <dbReference type="PROSITE-ProRule" id="PRU00221"/>
    </source>
</evidence>
<keyword evidence="2 5" id="KW-0853">WD repeat</keyword>
<evidence type="ECO:0000313" key="7">
    <source>
        <dbReference type="Proteomes" id="UP000192257"/>
    </source>
</evidence>
<evidence type="ECO:0000256" key="3">
    <source>
        <dbReference type="ARBA" id="ARBA00022737"/>
    </source>
</evidence>
<dbReference type="InterPro" id="IPR015943">
    <property type="entry name" value="WD40/YVTN_repeat-like_dom_sf"/>
</dbReference>
<gene>
    <name evidence="6" type="ORF">TM35_000051500</name>
</gene>
<evidence type="ECO:0000256" key="4">
    <source>
        <dbReference type="ARBA" id="ARBA00023242"/>
    </source>
</evidence>
<evidence type="ECO:0000313" key="6">
    <source>
        <dbReference type="EMBL" id="ORC91554.1"/>
    </source>
</evidence>
<organism evidence="6 7">
    <name type="scientific">Trypanosoma theileri</name>
    <dbReference type="NCBI Taxonomy" id="67003"/>
    <lineage>
        <taxon>Eukaryota</taxon>
        <taxon>Discoba</taxon>
        <taxon>Euglenozoa</taxon>
        <taxon>Kinetoplastea</taxon>
        <taxon>Metakinetoplastina</taxon>
        <taxon>Trypanosomatida</taxon>
        <taxon>Trypanosomatidae</taxon>
        <taxon>Trypanosoma</taxon>
    </lineage>
</organism>
<dbReference type="InterPro" id="IPR027417">
    <property type="entry name" value="P-loop_NTPase"/>
</dbReference>
<evidence type="ECO:0000256" key="2">
    <source>
        <dbReference type="ARBA" id="ARBA00022574"/>
    </source>
</evidence>
<dbReference type="SUPFAM" id="SSF50978">
    <property type="entry name" value="WD40 repeat-like"/>
    <property type="match status" value="1"/>
</dbReference>
<dbReference type="AlphaFoldDB" id="A0A1X0P3P9"/>
<dbReference type="OrthoDB" id="10262475at2759"/>
<comment type="caution">
    <text evidence="6">The sequence shown here is derived from an EMBL/GenBank/DDBJ whole genome shotgun (WGS) entry which is preliminary data.</text>
</comment>
<keyword evidence="4" id="KW-0539">Nucleus</keyword>
<dbReference type="VEuPathDB" id="TriTrypDB:TM35_000051500"/>
<dbReference type="STRING" id="67003.A0A1X0P3P9"/>
<dbReference type="SMART" id="SM00320">
    <property type="entry name" value="WD40"/>
    <property type="match status" value="5"/>
</dbReference>
<comment type="subcellular location">
    <subcellularLocation>
        <location evidence="1">Nucleus</location>
        <location evidence="1">Nucleolus</location>
    </subcellularLocation>
</comment>
<dbReference type="PANTHER" id="PTHR19924:SF26">
    <property type="entry name" value="U3 SMALL NUCLEOLAR RNA-ASSOCIATED PROTEIN 15 HOMOLOG"/>
    <property type="match status" value="1"/>
</dbReference>
<evidence type="ECO:0000256" key="1">
    <source>
        <dbReference type="ARBA" id="ARBA00004604"/>
    </source>
</evidence>
<dbReference type="PROSITE" id="PS50082">
    <property type="entry name" value="WD_REPEATS_2"/>
    <property type="match status" value="1"/>
</dbReference>
<reference evidence="6 7" key="1">
    <citation type="submission" date="2017-03" db="EMBL/GenBank/DDBJ databases">
        <title>An alternative strategy for trypanosome survival in the mammalian bloodstream revealed through genome and transcriptome analysis of the ubiquitous bovine parasite Trypanosoma (Megatrypanum) theileri.</title>
        <authorList>
            <person name="Kelly S."/>
            <person name="Ivens A."/>
            <person name="Mott A."/>
            <person name="O'Neill E."/>
            <person name="Emms D."/>
            <person name="Macleod O."/>
            <person name="Voorheis P."/>
            <person name="Matthews J."/>
            <person name="Matthews K."/>
            <person name="Carrington M."/>
        </authorList>
    </citation>
    <scope>NUCLEOTIDE SEQUENCE [LARGE SCALE GENOMIC DNA]</scope>
    <source>
        <strain evidence="6">Edinburgh</strain>
    </source>
</reference>
<sequence>MPQKRRNSVKTTVEKFIRSVNVAPDCQVEAYLLNADRELIEKLGHDVRIVEINGDIVTDSGELREYLLSHDGNTEVNVVYEHIDEPSDCVNIANSVNYDGKPSMIAPQPSSDVVVGNIMEEEPLPIRRHRSPHQTPMFQRSPVLSSHLSVGASPGQETAKSYGDDETISVASSSEFLSNVADRGLQETGTDARYLPKGTTPPLLEFEKIPTPIQTDDIFRSSGARLSEPSCNSTLRQRFMRAIDSVAVGACIICVCQDVNPIAEIELIAMTMQAPLVTINLGVKLRQRPKPEVFAEKFKSAMHGGVWFVVLNAHKSIGTCRVLEELLKDAESRNYEGFNPASRIIICLEPHPHFPRFLIKRAEVLKVQCAISSLSSASQSSFSLATSVSRNRLVTAESWCSRRSSNLSMGGFSSLSAGGGTPIAGDKKRKVRINATVDVVDIAPREVVAPPRERSFHVSGSVALRTAFAGIAGDKFLCVASAGEKGRFAVGSSMGNVYFVDELGNSLMQAHAHDTSIWDLSFSDKFHFATGCEDGSCIEWSFDSGGTDSAVLVPTTLTSLGSDAYSVTYVYGSKPSPLLIGGLSHTLLLRSTDGTANNIEISSNAQVMDTFPSGPVVLVGGSDGSVTAIDTMTATALTRFKEHARKLPALTIRNNNHFFTGSFDSKILSWDYRAPQQITGEVNVGNTPTASPMHTLKLKNYVTGLHVDDVHLAASVGENLYLWDVRKLSEVLGGYPQAWKGLTRGLQVSSAAQCVVTASQDGHVRFWSFV</sequence>
<proteinExistence type="predicted"/>
<dbReference type="FunFam" id="2.130.10.10:FF:001566">
    <property type="entry name" value="WD_domain_-_G-beta_repeat_-_putative"/>
    <property type="match status" value="1"/>
</dbReference>
<dbReference type="RefSeq" id="XP_028885620.1">
    <property type="nucleotide sequence ID" value="XM_029022805.1"/>
</dbReference>
<dbReference type="InterPro" id="IPR036322">
    <property type="entry name" value="WD40_repeat_dom_sf"/>
</dbReference>
<dbReference type="PANTHER" id="PTHR19924">
    <property type="entry name" value="UTP15 U3 SMALL NUCLEOLAR RNA-ASSOCIATED PROTEIN 15 FAMILY MEMBER"/>
    <property type="match status" value="1"/>
</dbReference>
<dbReference type="GO" id="GO:0006364">
    <property type="term" value="P:rRNA processing"/>
    <property type="evidence" value="ECO:0007669"/>
    <property type="project" value="TreeGrafter"/>
</dbReference>
<dbReference type="Gene3D" id="2.130.10.10">
    <property type="entry name" value="YVTN repeat-like/Quinoprotein amine dehydrogenase"/>
    <property type="match status" value="2"/>
</dbReference>